<protein>
    <submittedName>
        <fullName evidence="1">Uncharacterized protein</fullName>
    </submittedName>
</protein>
<name>A0ABM9HR29_9PROT</name>
<sequence length="513" mass="59143">MRILILGTSNSIIYPGWVYGLRQSLPDATIENMSIGASPGIQFSVNLEKTNFADYDFVFFDSIPNDQTYHDQNLIHYDAKNTAFFHQITFEIIKRIASETKLIVLCIEEQAYFNCNSEFYNNRIAFARNANAYFVDTKPLINTFVKANGINPDIIYDYHPSHPDRCIMNIIGNSIGEHLSALSDDNFIPLPTKKQNPFSYWWPTDQYPQKLYTNSLVSDIYTILGDGNNIRFNDAKLLIGFYINITKTNCIMDLFFNNQRVFSIALNYAHADNIVKIFVPIPESLLVDEIRIRPATNENVDYHGLGSRKEPHPEENTTIAVTGFTFCHPELLDTTPFLFQKSEIINQFDCEKLQKKLEQDFNKNSQHKKIFLIKPNTGADIIQKNIFFDKNVKTENKTLALFSYNESILCYNTVDNLFQPFKLDKIGLPDIYVVNIASLGNNKIKFFIKICNNIFYVDPFHSHDGIINYECHYDRLLFKKDDAHLCADNNNVVTITHGNWEHLQLFQVGCIVN</sequence>
<comment type="caution">
    <text evidence="1">The sequence shown here is derived from an EMBL/GenBank/DDBJ whole genome shotgun (WGS) entry which is preliminary data.</text>
</comment>
<gene>
    <name evidence="1" type="ORF">R83534S58_LOCUS1526</name>
</gene>
<dbReference type="Proteomes" id="UP001154272">
    <property type="component" value="Unassembled WGS sequence"/>
</dbReference>
<organism evidence="1 2">
    <name type="scientific">Commensalibacter papalotli</name>
    <name type="common">ex Botero et al. 2024</name>
    <dbReference type="NCBI Taxonomy" id="2972766"/>
    <lineage>
        <taxon>Bacteria</taxon>
        <taxon>Pseudomonadati</taxon>
        <taxon>Pseudomonadota</taxon>
        <taxon>Alphaproteobacteria</taxon>
        <taxon>Acetobacterales</taxon>
        <taxon>Acetobacteraceae</taxon>
    </lineage>
</organism>
<dbReference type="RefSeq" id="WP_034339566.1">
    <property type="nucleotide sequence ID" value="NZ_CAMXCH010000003.1"/>
</dbReference>
<evidence type="ECO:0000313" key="1">
    <source>
        <dbReference type="EMBL" id="CAI3947822.1"/>
    </source>
</evidence>
<proteinExistence type="predicted"/>
<dbReference type="EMBL" id="CAMXCH010000003">
    <property type="protein sequence ID" value="CAI3947822.1"/>
    <property type="molecule type" value="Genomic_DNA"/>
</dbReference>
<evidence type="ECO:0000313" key="2">
    <source>
        <dbReference type="Proteomes" id="UP001154272"/>
    </source>
</evidence>
<accession>A0ABM9HR29</accession>
<reference evidence="1" key="1">
    <citation type="submission" date="2022-10" db="EMBL/GenBank/DDBJ databases">
        <authorList>
            <person name="Botero Cardona J."/>
        </authorList>
    </citation>
    <scope>NUCLEOTIDE SEQUENCE</scope>
    <source>
        <strain evidence="1">R-83534</strain>
    </source>
</reference>
<keyword evidence="2" id="KW-1185">Reference proteome</keyword>